<comment type="pathway">
    <text evidence="1">Cofactor biosynthesis; ubiquinone biosynthesis.</text>
</comment>
<gene>
    <name evidence="8" type="ORF">FHS89_002747</name>
</gene>
<proteinExistence type="inferred from homology"/>
<evidence type="ECO:0000256" key="5">
    <source>
        <dbReference type="ARBA" id="ARBA00023121"/>
    </source>
</evidence>
<dbReference type="Pfam" id="PF08511">
    <property type="entry name" value="COQ9"/>
    <property type="match status" value="1"/>
</dbReference>
<keyword evidence="4" id="KW-0809">Transit peptide</keyword>
<keyword evidence="9" id="KW-1185">Reference proteome</keyword>
<feature type="domain" description="COQ9 C-terminal" evidence="7">
    <location>
        <begin position="126"/>
        <end position="194"/>
    </location>
</feature>
<dbReference type="InterPro" id="IPR013718">
    <property type="entry name" value="COQ9_C"/>
</dbReference>
<comment type="function">
    <text evidence="6">Membrane-associated protein that warps the membrane surface to access and bind aromatic isoprenes with high specificity, including ubiquinone (CoQ) isoprene intermediates and presents them directly to COQ7, therefore facilitating the COQ7-mediated hydroxylase step. Participates in the biosynthesis of coenzyme Q, also named ubiquinone, an essential lipid-soluble electron transporter for aerobic cellular respiration.</text>
</comment>
<dbReference type="PANTHER" id="PTHR21427">
    <property type="entry name" value="UBIQUINONE BIOSYNTHESIS PROTEIN COQ9, MITOCHONDRIAL"/>
    <property type="match status" value="1"/>
</dbReference>
<sequence length="236" mass="25852">MTEQHKTESDHIAEARAKLLDAALIHVVFDGWSDATLRAAISDSGVEPGLARIVFPRGGVDMALAFHYQGDARLRDDLAQGALEDMGMTAKITHAVRRRLELVEGDKEAVRRGASLFALPIHAGDGTKALWHTADTIWSALGDTSTDYNWYTKRATLSAVYSSTVLYWLGDESMGQEATWAFLDRRIANVMQIEKAKAQFRKSPLAGIFNAGPGRILDRLNKPGTRGDMSLPGKLS</sequence>
<keyword evidence="3" id="KW-0831">Ubiquinone biosynthesis</keyword>
<dbReference type="RefSeq" id="WP_184012584.1">
    <property type="nucleotide sequence ID" value="NZ_JACIJS010000008.1"/>
</dbReference>
<dbReference type="NCBIfam" id="TIGR02396">
    <property type="entry name" value="diverge_rpsU"/>
    <property type="match status" value="1"/>
</dbReference>
<evidence type="ECO:0000313" key="8">
    <source>
        <dbReference type="EMBL" id="MBB5516707.1"/>
    </source>
</evidence>
<reference evidence="8 9" key="1">
    <citation type="submission" date="2020-08" db="EMBL/GenBank/DDBJ databases">
        <title>Genomic Encyclopedia of Type Strains, Phase IV (KMG-IV): sequencing the most valuable type-strain genomes for metagenomic binning, comparative biology and taxonomic classification.</title>
        <authorList>
            <person name="Goeker M."/>
        </authorList>
    </citation>
    <scope>NUCLEOTIDE SEQUENCE [LARGE SCALE GENOMIC DNA]</scope>
    <source>
        <strain evidence="8 9">DSM 103377</strain>
    </source>
</reference>
<evidence type="ECO:0000256" key="2">
    <source>
        <dbReference type="ARBA" id="ARBA00010766"/>
    </source>
</evidence>
<evidence type="ECO:0000313" key="9">
    <source>
        <dbReference type="Proteomes" id="UP000553766"/>
    </source>
</evidence>
<dbReference type="PANTHER" id="PTHR21427:SF19">
    <property type="entry name" value="UBIQUINONE BIOSYNTHESIS PROTEIN COQ9, MITOCHONDRIAL"/>
    <property type="match status" value="1"/>
</dbReference>
<organism evidence="8 9">
    <name type="scientific">Rubricella aquisinus</name>
    <dbReference type="NCBI Taxonomy" id="2028108"/>
    <lineage>
        <taxon>Bacteria</taxon>
        <taxon>Pseudomonadati</taxon>
        <taxon>Pseudomonadota</taxon>
        <taxon>Alphaproteobacteria</taxon>
        <taxon>Rhodobacterales</taxon>
        <taxon>Paracoccaceae</taxon>
        <taxon>Rubricella</taxon>
    </lineage>
</organism>
<keyword evidence="5" id="KW-0446">Lipid-binding</keyword>
<dbReference type="GO" id="GO:0006744">
    <property type="term" value="P:ubiquinone biosynthetic process"/>
    <property type="evidence" value="ECO:0007669"/>
    <property type="project" value="UniProtKB-KW"/>
</dbReference>
<protein>
    <submittedName>
        <fullName evidence="8">Ubiquinone biosynthesis protein COQ9</fullName>
    </submittedName>
</protein>
<dbReference type="GO" id="GO:0008289">
    <property type="term" value="F:lipid binding"/>
    <property type="evidence" value="ECO:0007669"/>
    <property type="project" value="UniProtKB-KW"/>
</dbReference>
<dbReference type="AlphaFoldDB" id="A0A840X7M1"/>
<dbReference type="InterPro" id="IPR012762">
    <property type="entry name" value="Ubiq_biosynth_COQ9"/>
</dbReference>
<comment type="similarity">
    <text evidence="2">Belongs to the COQ9 family.</text>
</comment>
<evidence type="ECO:0000259" key="7">
    <source>
        <dbReference type="Pfam" id="PF08511"/>
    </source>
</evidence>
<name>A0A840X7M1_9RHOB</name>
<keyword evidence="8" id="KW-0830">Ubiquinone</keyword>
<dbReference type="EMBL" id="JACIJS010000008">
    <property type="protein sequence ID" value="MBB5516707.1"/>
    <property type="molecule type" value="Genomic_DNA"/>
</dbReference>
<evidence type="ECO:0000256" key="1">
    <source>
        <dbReference type="ARBA" id="ARBA00004749"/>
    </source>
</evidence>
<evidence type="ECO:0000256" key="4">
    <source>
        <dbReference type="ARBA" id="ARBA00022946"/>
    </source>
</evidence>
<dbReference type="Gene3D" id="1.10.357.10">
    <property type="entry name" value="Tetracycline Repressor, domain 2"/>
    <property type="match status" value="1"/>
</dbReference>
<accession>A0A840X7M1</accession>
<evidence type="ECO:0000256" key="3">
    <source>
        <dbReference type="ARBA" id="ARBA00022688"/>
    </source>
</evidence>
<dbReference type="Proteomes" id="UP000553766">
    <property type="component" value="Unassembled WGS sequence"/>
</dbReference>
<evidence type="ECO:0000256" key="6">
    <source>
        <dbReference type="ARBA" id="ARBA00058104"/>
    </source>
</evidence>
<comment type="caution">
    <text evidence="8">The sequence shown here is derived from an EMBL/GenBank/DDBJ whole genome shotgun (WGS) entry which is preliminary data.</text>
</comment>